<protein>
    <submittedName>
        <fullName evidence="2">Uncharacterized protein</fullName>
    </submittedName>
</protein>
<sequence>MRIFDLAVSLPLLIISFVFLAFILYIWLKNTKLKIYIPVILSLYGFVFCVLQIYVLSKGFSGIPYVLISWLFLILLTLSLLYVVWSMFKLRHS</sequence>
<reference evidence="2" key="1">
    <citation type="submission" date="2022-08" db="EMBL/GenBank/DDBJ databases">
        <title>Draft genome sequence of Lysinibacillus sp. strain KH24.</title>
        <authorList>
            <person name="Kanbe H."/>
            <person name="Itoh H."/>
        </authorList>
    </citation>
    <scope>NUCLEOTIDE SEQUENCE</scope>
    <source>
        <strain evidence="2">KH24</strain>
    </source>
</reference>
<organism evidence="2 3">
    <name type="scientific">Lysinibacillus piscis</name>
    <dbReference type="NCBI Taxonomy" id="2518931"/>
    <lineage>
        <taxon>Bacteria</taxon>
        <taxon>Bacillati</taxon>
        <taxon>Bacillota</taxon>
        <taxon>Bacilli</taxon>
        <taxon>Bacillales</taxon>
        <taxon>Bacillaceae</taxon>
        <taxon>Lysinibacillus</taxon>
    </lineage>
</organism>
<proteinExistence type="predicted"/>
<dbReference type="Proteomes" id="UP001065593">
    <property type="component" value="Unassembled WGS sequence"/>
</dbReference>
<keyword evidence="1" id="KW-1133">Transmembrane helix</keyword>
<keyword evidence="1" id="KW-0472">Membrane</keyword>
<feature type="transmembrane region" description="Helical" evidence="1">
    <location>
        <begin position="35"/>
        <end position="56"/>
    </location>
</feature>
<name>A0ABQ5NME2_9BACI</name>
<evidence type="ECO:0000256" key="1">
    <source>
        <dbReference type="SAM" id="Phobius"/>
    </source>
</evidence>
<evidence type="ECO:0000313" key="2">
    <source>
        <dbReference type="EMBL" id="GLC89298.1"/>
    </source>
</evidence>
<keyword evidence="1" id="KW-0812">Transmembrane</keyword>
<feature type="transmembrane region" description="Helical" evidence="1">
    <location>
        <begin position="6"/>
        <end position="28"/>
    </location>
</feature>
<accession>A0ABQ5NME2</accession>
<dbReference type="EMBL" id="BRZA01000002">
    <property type="protein sequence ID" value="GLC89298.1"/>
    <property type="molecule type" value="Genomic_DNA"/>
</dbReference>
<evidence type="ECO:0000313" key="3">
    <source>
        <dbReference type="Proteomes" id="UP001065593"/>
    </source>
</evidence>
<feature type="transmembrane region" description="Helical" evidence="1">
    <location>
        <begin position="62"/>
        <end position="85"/>
    </location>
</feature>
<gene>
    <name evidence="2" type="ORF">LYSBPC_24250</name>
</gene>
<keyword evidence="3" id="KW-1185">Reference proteome</keyword>
<comment type="caution">
    <text evidence="2">The sequence shown here is derived from an EMBL/GenBank/DDBJ whole genome shotgun (WGS) entry which is preliminary data.</text>
</comment>